<dbReference type="EMBL" id="JABBFX010000005">
    <property type="protein sequence ID" value="NML48366.1"/>
    <property type="molecule type" value="Genomic_DNA"/>
</dbReference>
<keyword evidence="3" id="KW-1185">Reference proteome</keyword>
<comment type="caution">
    <text evidence="2">The sequence shown here is derived from an EMBL/GenBank/DDBJ whole genome shotgun (WGS) entry which is preliminary data.</text>
</comment>
<protein>
    <recommendedName>
        <fullName evidence="4">Outer membrane beta-barrel protein</fullName>
    </recommendedName>
</protein>
<name>A0A848HBG0_9BURK</name>
<keyword evidence="1" id="KW-0732">Signal</keyword>
<accession>A0A848HBG0</accession>
<evidence type="ECO:0000313" key="3">
    <source>
        <dbReference type="Proteomes" id="UP000541185"/>
    </source>
</evidence>
<dbReference type="SUPFAM" id="SSF69917">
    <property type="entry name" value="OMPT-like"/>
    <property type="match status" value="1"/>
</dbReference>
<dbReference type="InterPro" id="IPR020080">
    <property type="entry name" value="OM_adhesin/peptidase_omptin"/>
</dbReference>
<reference evidence="2 3" key="1">
    <citation type="submission" date="2020-04" db="EMBL/GenBank/DDBJ databases">
        <title>Ramlibacter sp. G-1-2-2 isolated from soil.</title>
        <authorList>
            <person name="Dahal R.H."/>
        </authorList>
    </citation>
    <scope>NUCLEOTIDE SEQUENCE [LARGE SCALE GENOMIC DNA]</scope>
    <source>
        <strain evidence="2 3">G-1-2-2</strain>
    </source>
</reference>
<dbReference type="AlphaFoldDB" id="A0A848HBG0"/>
<organism evidence="2 3">
    <name type="scientific">Ramlibacter agri</name>
    <dbReference type="NCBI Taxonomy" id="2728837"/>
    <lineage>
        <taxon>Bacteria</taxon>
        <taxon>Pseudomonadati</taxon>
        <taxon>Pseudomonadota</taxon>
        <taxon>Betaproteobacteria</taxon>
        <taxon>Burkholderiales</taxon>
        <taxon>Comamonadaceae</taxon>
        <taxon>Ramlibacter</taxon>
    </lineage>
</organism>
<evidence type="ECO:0000256" key="1">
    <source>
        <dbReference type="SAM" id="SignalP"/>
    </source>
</evidence>
<proteinExistence type="predicted"/>
<sequence length="288" mass="30928">MNLAARTAMVHGLAIGTMALASATGAQAQELTPAQGLLNERFVFNAGLFLVGTDISASLNGQSSTNPAIDFNDTVGRSNDATRGRIDAMWRFAPRHVARLAYFNYNSTRSRVIDHDITFGDTTFNAGGNFSVNTKLSVVELDYGYSFLKQPNYEVAADLGMHFTDMKLNLSGTGSVTGPGGTTATTGAVSKDSSLPMPLPVIGVRGGWAVAPQIFLDARVQIFKLRANGYDGHWSDAHVGTTWMFTRNWGAGLGYDWFQTRVDVGRSDFNGNVKLGYSGLQAFVTGAF</sequence>
<evidence type="ECO:0008006" key="4">
    <source>
        <dbReference type="Google" id="ProtNLM"/>
    </source>
</evidence>
<feature type="chain" id="PRO_5032622591" description="Outer membrane beta-barrel protein" evidence="1">
    <location>
        <begin position="29"/>
        <end position="288"/>
    </location>
</feature>
<evidence type="ECO:0000313" key="2">
    <source>
        <dbReference type="EMBL" id="NML48366.1"/>
    </source>
</evidence>
<dbReference type="GO" id="GO:0004190">
    <property type="term" value="F:aspartic-type endopeptidase activity"/>
    <property type="evidence" value="ECO:0007669"/>
    <property type="project" value="InterPro"/>
</dbReference>
<gene>
    <name evidence="2" type="ORF">HHL11_31760</name>
</gene>
<feature type="signal peptide" evidence="1">
    <location>
        <begin position="1"/>
        <end position="28"/>
    </location>
</feature>
<dbReference type="Proteomes" id="UP000541185">
    <property type="component" value="Unassembled WGS sequence"/>
</dbReference>
<dbReference type="RefSeq" id="WP_169422708.1">
    <property type="nucleotide sequence ID" value="NZ_JABBFX010000005.1"/>
</dbReference>